<evidence type="ECO:0000313" key="3">
    <source>
        <dbReference type="EMBL" id="TWU00333.1"/>
    </source>
</evidence>
<comment type="caution">
    <text evidence="3">The sequence shown here is derived from an EMBL/GenBank/DDBJ whole genome shotgun (WGS) entry which is preliminary data.</text>
</comment>
<keyword evidence="3" id="KW-0966">Cell projection</keyword>
<keyword evidence="3" id="KW-0282">Flagellum</keyword>
<keyword evidence="2" id="KW-0812">Transmembrane</keyword>
<dbReference type="PANTHER" id="PTHR30046:SF0">
    <property type="entry name" value="FLAGELLAR M-RING PROTEIN"/>
    <property type="match status" value="1"/>
</dbReference>
<gene>
    <name evidence="3" type="ORF">Pla108_12820</name>
</gene>
<feature type="compositionally biased region" description="Polar residues" evidence="1">
    <location>
        <begin position="291"/>
        <end position="300"/>
    </location>
</feature>
<organism evidence="3 4">
    <name type="scientific">Botrimarina colliarenosi</name>
    <dbReference type="NCBI Taxonomy" id="2528001"/>
    <lineage>
        <taxon>Bacteria</taxon>
        <taxon>Pseudomonadati</taxon>
        <taxon>Planctomycetota</taxon>
        <taxon>Planctomycetia</taxon>
        <taxon>Pirellulales</taxon>
        <taxon>Lacipirellulaceae</taxon>
        <taxon>Botrimarina</taxon>
    </lineage>
</organism>
<dbReference type="Proteomes" id="UP000317421">
    <property type="component" value="Unassembled WGS sequence"/>
</dbReference>
<reference evidence="3 4" key="1">
    <citation type="submission" date="2019-02" db="EMBL/GenBank/DDBJ databases">
        <title>Deep-cultivation of Planctomycetes and their phenomic and genomic characterization uncovers novel biology.</title>
        <authorList>
            <person name="Wiegand S."/>
            <person name="Jogler M."/>
            <person name="Boedeker C."/>
            <person name="Pinto D."/>
            <person name="Vollmers J."/>
            <person name="Rivas-Marin E."/>
            <person name="Kohn T."/>
            <person name="Peeters S.H."/>
            <person name="Heuer A."/>
            <person name="Rast P."/>
            <person name="Oberbeckmann S."/>
            <person name="Bunk B."/>
            <person name="Jeske O."/>
            <person name="Meyerdierks A."/>
            <person name="Storesund J.E."/>
            <person name="Kallscheuer N."/>
            <person name="Luecker S."/>
            <person name="Lage O.M."/>
            <person name="Pohl T."/>
            <person name="Merkel B.J."/>
            <person name="Hornburger P."/>
            <person name="Mueller R.-W."/>
            <person name="Bruemmer F."/>
            <person name="Labrenz M."/>
            <person name="Spormann A.M."/>
            <person name="Op Den Camp H."/>
            <person name="Overmann J."/>
            <person name="Amann R."/>
            <person name="Jetten M.S.M."/>
            <person name="Mascher T."/>
            <person name="Medema M.H."/>
            <person name="Devos D.P."/>
            <person name="Kaster A.-K."/>
            <person name="Ovreas L."/>
            <person name="Rohde M."/>
            <person name="Galperin M.Y."/>
            <person name="Jogler C."/>
        </authorList>
    </citation>
    <scope>NUCLEOTIDE SEQUENCE [LARGE SCALE GENOMIC DNA]</scope>
    <source>
        <strain evidence="3 4">Pla108</strain>
    </source>
</reference>
<feature type="compositionally biased region" description="Basic and acidic residues" evidence="1">
    <location>
        <begin position="516"/>
        <end position="525"/>
    </location>
</feature>
<proteinExistence type="predicted"/>
<protein>
    <submittedName>
        <fullName evidence="3">Flagellar MS-ring protein</fullName>
    </submittedName>
</protein>
<keyword evidence="4" id="KW-1185">Reference proteome</keyword>
<evidence type="ECO:0000256" key="1">
    <source>
        <dbReference type="SAM" id="MobiDB-lite"/>
    </source>
</evidence>
<keyword evidence="2" id="KW-0472">Membrane</keyword>
<accession>A0A5C6AJX6</accession>
<feature type="compositionally biased region" description="Polar residues" evidence="1">
    <location>
        <begin position="479"/>
        <end position="490"/>
    </location>
</feature>
<name>A0A5C6AJX6_9BACT</name>
<dbReference type="OrthoDB" id="268872at2"/>
<dbReference type="AlphaFoldDB" id="A0A5C6AJX6"/>
<dbReference type="InterPro" id="IPR043427">
    <property type="entry name" value="YscJ/FliF"/>
</dbReference>
<keyword evidence="2" id="KW-1133">Transmembrane helix</keyword>
<dbReference type="RefSeq" id="WP_146444015.1">
    <property type="nucleotide sequence ID" value="NZ_SJPR01000001.1"/>
</dbReference>
<dbReference type="EMBL" id="SJPR01000001">
    <property type="protein sequence ID" value="TWU00333.1"/>
    <property type="molecule type" value="Genomic_DNA"/>
</dbReference>
<evidence type="ECO:0000313" key="4">
    <source>
        <dbReference type="Proteomes" id="UP000317421"/>
    </source>
</evidence>
<feature type="transmembrane region" description="Helical" evidence="2">
    <location>
        <begin position="21"/>
        <end position="41"/>
    </location>
</feature>
<evidence type="ECO:0000256" key="2">
    <source>
        <dbReference type="SAM" id="Phobius"/>
    </source>
</evidence>
<feature type="region of interest" description="Disordered" evidence="1">
    <location>
        <begin position="479"/>
        <end position="527"/>
    </location>
</feature>
<dbReference type="PANTHER" id="PTHR30046">
    <property type="entry name" value="FLAGELLAR M-RING PROTEIN"/>
    <property type="match status" value="1"/>
</dbReference>
<feature type="region of interest" description="Disordered" evidence="1">
    <location>
        <begin position="291"/>
        <end position="351"/>
    </location>
</feature>
<keyword evidence="3" id="KW-0969">Cilium</keyword>
<sequence>MDFLNQTIAQLRELFASMTPGARVTAGLLLAVVVVSVGFLFQQATTGPDEYLFGGESIDRSILPRMESAMAAADIEFTTEGTKIRVSRAQKNAAIAAIADAGELPPEFHQLMDDAINGGSLFDFRETKMQRLRAAREAQASLILADFPWVSKANVIYNERQENGLRAGRHASAAVSLLPAVGESISSQRMRTVKDFVSKACDVPIENVVVTNLGNDVNVGSDGEVSPDDFDHPLYRLRAMESKRVRQSILQNLAFIPGVRVQVNPRIDPKTQQHVVEVTPEKEAVALTKSTRLQEESTSTGGNGDRVGLEAQGPNGVNRNDVVARQQQTTKKNETTDIASGVGTRRTETSTAGFSLEEAEASVVVPMSYVKAVYRERNPVPEGDEPKEIGQNELEQMQATIKGDIENIVKPLLPKLALGENEFKQVTVNFVTDLPQTPLPETSAAMGALSFAGRHVNTIGMLCLAMVGLVMLRSMVTSNGKANPTSSLPSLQLDGETHDDASADDDEPQRPKLKLRKSDSLKDDLSDMVASDPDAAAAILRSWINNAA</sequence>